<dbReference type="ZFIN" id="ZDB-GENE-050208-493">
    <property type="gene designation" value="si:dkey-19a16.2"/>
</dbReference>
<evidence type="ECO:0000313" key="5">
    <source>
        <dbReference type="RefSeq" id="XP_068072505.1"/>
    </source>
</evidence>
<dbReference type="Bgee" id="ENSDARG00000058794">
    <property type="expression patterns" value="Expressed in swim bladder and 19 other cell types or tissues"/>
</dbReference>
<keyword evidence="4" id="KW-1185">Reference proteome</keyword>
<dbReference type="Ensembl" id="ENSDART00000159504.2">
    <property type="protein sequence ID" value="ENSDARP00000139336.1"/>
    <property type="gene ID" value="ENSDARG00000058794.8"/>
</dbReference>
<dbReference type="SUPFAM" id="SSF48726">
    <property type="entry name" value="Immunoglobulin"/>
    <property type="match status" value="2"/>
</dbReference>
<dbReference type="AlphaFoldDB" id="F1R9F2"/>
<reference evidence="5" key="3">
    <citation type="submission" date="2025-04" db="UniProtKB">
        <authorList>
            <consortium name="RefSeq"/>
        </authorList>
    </citation>
    <scope>IDENTIFICATION</scope>
    <source>
        <strain evidence="5">Tuebingen</strain>
    </source>
</reference>
<dbReference type="OrthoDB" id="8911315at2759"/>
<protein>
    <submittedName>
        <fullName evidence="3">Si:dkey-19a16.2</fullName>
    </submittedName>
</protein>
<keyword evidence="1" id="KW-0472">Membrane</keyword>
<dbReference type="InterPro" id="IPR036179">
    <property type="entry name" value="Ig-like_dom_sf"/>
</dbReference>
<evidence type="ECO:0000313" key="3">
    <source>
        <dbReference type="Ensembl" id="ENSDARP00000113650"/>
    </source>
</evidence>
<dbReference type="RefSeq" id="XP_068072505.1">
    <property type="nucleotide sequence ID" value="XM_068216404.1"/>
</dbReference>
<gene>
    <name evidence="3 5 6" type="primary">si:dkey-19a16.2</name>
</gene>
<keyword evidence="1" id="KW-1133">Transmembrane helix</keyword>
<name>F1R9F2_DANRE</name>
<dbReference type="PANTHER" id="PTHR21063">
    <property type="entry name" value="LFA-3"/>
    <property type="match status" value="1"/>
</dbReference>
<evidence type="ECO:0000313" key="4">
    <source>
        <dbReference type="Proteomes" id="UP000000437"/>
    </source>
</evidence>
<evidence type="ECO:0000313" key="6">
    <source>
        <dbReference type="ZFIN" id="ZDB-GENE-050208-493"/>
    </source>
</evidence>
<evidence type="ECO:0000256" key="1">
    <source>
        <dbReference type="SAM" id="Phobius"/>
    </source>
</evidence>
<keyword evidence="1" id="KW-0812">Transmembrane</keyword>
<dbReference type="GeneTree" id="ENSGT01050000244806"/>
<accession>A0A8M3AXG5</accession>
<dbReference type="KEGG" id="dre:503734"/>
<dbReference type="AGR" id="ZFIN:ZDB-GENE-050208-493"/>
<feature type="transmembrane region" description="Helical" evidence="1">
    <location>
        <begin position="235"/>
        <end position="258"/>
    </location>
</feature>
<keyword evidence="2" id="KW-0732">Signal</keyword>
<dbReference type="Gene3D" id="2.60.40.10">
    <property type="entry name" value="Immunoglobulins"/>
    <property type="match status" value="2"/>
</dbReference>
<reference evidence="3 4" key="2">
    <citation type="journal article" date="2013" name="Nature">
        <title>The zebrafish reference genome sequence and its relationship to the human genome.</title>
        <authorList>
            <consortium name="Genome Reference Consortium Zebrafish"/>
            <person name="Howe K."/>
            <person name="Clark M.D."/>
            <person name="Torroja C.F."/>
            <person name="Torrance J."/>
            <person name="Berthelot C."/>
            <person name="Muffato M."/>
            <person name="Collins J.E."/>
            <person name="Humphray S."/>
            <person name="McLaren K."/>
            <person name="Matthews L."/>
            <person name="McLaren S."/>
            <person name="Sealy I."/>
            <person name="Caccamo M."/>
            <person name="Churcher C."/>
            <person name="Scott C."/>
            <person name="Barrett J.C."/>
            <person name="Koch R."/>
            <person name="Rauch G.J."/>
            <person name="White S."/>
            <person name="Chow W."/>
            <person name="Kilian B."/>
            <person name="Quintais L.T."/>
            <person name="Guerra-Assuncao J.A."/>
            <person name="Zhou Y."/>
            <person name="Gu Y."/>
            <person name="Yen J."/>
            <person name="Vogel J.H."/>
            <person name="Eyre T."/>
            <person name="Redmond S."/>
            <person name="Banerjee R."/>
            <person name="Chi J."/>
            <person name="Fu B."/>
            <person name="Langley E."/>
            <person name="Maguire S.F."/>
            <person name="Laird G.K."/>
            <person name="Lloyd D."/>
            <person name="Kenyon E."/>
            <person name="Donaldson S."/>
            <person name="Sehra H."/>
            <person name="Almeida-King J."/>
            <person name="Loveland J."/>
            <person name="Trevanion S."/>
            <person name="Jones M."/>
            <person name="Quail M."/>
            <person name="Willey D."/>
            <person name="Hunt A."/>
            <person name="Burton J."/>
            <person name="Sims S."/>
            <person name="McLay K."/>
            <person name="Plumb B."/>
            <person name="Davis J."/>
            <person name="Clee C."/>
            <person name="Oliver K."/>
            <person name="Clark R."/>
            <person name="Riddle C."/>
            <person name="Elliot D."/>
            <person name="Eliott D."/>
            <person name="Threadgold G."/>
            <person name="Harden G."/>
            <person name="Ware D."/>
            <person name="Begum S."/>
            <person name="Mortimore B."/>
            <person name="Mortimer B."/>
            <person name="Kerry G."/>
            <person name="Heath P."/>
            <person name="Phillimore B."/>
            <person name="Tracey A."/>
            <person name="Corby N."/>
            <person name="Dunn M."/>
            <person name="Johnson C."/>
            <person name="Wood J."/>
            <person name="Clark S."/>
            <person name="Pelan S."/>
            <person name="Griffiths G."/>
            <person name="Smith M."/>
            <person name="Glithero R."/>
            <person name="Howden P."/>
            <person name="Barker N."/>
            <person name="Lloyd C."/>
            <person name="Stevens C."/>
            <person name="Harley J."/>
            <person name="Holt K."/>
            <person name="Panagiotidis G."/>
            <person name="Lovell J."/>
            <person name="Beasley H."/>
            <person name="Henderson C."/>
            <person name="Gordon D."/>
            <person name="Auger K."/>
            <person name="Wright D."/>
            <person name="Collins J."/>
            <person name="Raisen C."/>
            <person name="Dyer L."/>
            <person name="Leung K."/>
            <person name="Robertson L."/>
            <person name="Ambridge K."/>
            <person name="Leongamornlert D."/>
            <person name="McGuire S."/>
            <person name="Gilderthorp R."/>
            <person name="Griffiths C."/>
            <person name="Manthravadi D."/>
            <person name="Nichol S."/>
            <person name="Barker G."/>
            <person name="Whitehead S."/>
            <person name="Kay M."/>
            <person name="Brown J."/>
            <person name="Murnane C."/>
            <person name="Gray E."/>
            <person name="Humphries M."/>
            <person name="Sycamore N."/>
            <person name="Barker D."/>
            <person name="Saunders D."/>
            <person name="Wallis J."/>
            <person name="Babbage A."/>
            <person name="Hammond S."/>
            <person name="Mashreghi-Mohammadi M."/>
            <person name="Barr L."/>
            <person name="Martin S."/>
            <person name="Wray P."/>
            <person name="Ellington A."/>
            <person name="Matthews N."/>
            <person name="Ellwood M."/>
            <person name="Woodmansey R."/>
            <person name="Clark G."/>
            <person name="Cooper J."/>
            <person name="Cooper J."/>
            <person name="Tromans A."/>
            <person name="Grafham D."/>
            <person name="Skuce C."/>
            <person name="Pandian R."/>
            <person name="Andrews R."/>
            <person name="Harrison E."/>
            <person name="Kimberley A."/>
            <person name="Garnett J."/>
            <person name="Fosker N."/>
            <person name="Hall R."/>
            <person name="Garner P."/>
            <person name="Kelly D."/>
            <person name="Bird C."/>
            <person name="Palmer S."/>
            <person name="Gehring I."/>
            <person name="Berger A."/>
            <person name="Dooley C.M."/>
            <person name="Ersan-Urun Z."/>
            <person name="Eser C."/>
            <person name="Geiger H."/>
            <person name="Geisler M."/>
            <person name="Karotki L."/>
            <person name="Kirn A."/>
            <person name="Konantz J."/>
            <person name="Konantz M."/>
            <person name="Oberlander M."/>
            <person name="Rudolph-Geiger S."/>
            <person name="Teucke M."/>
            <person name="Lanz C."/>
            <person name="Raddatz G."/>
            <person name="Osoegawa K."/>
            <person name="Zhu B."/>
            <person name="Rapp A."/>
            <person name="Widaa S."/>
            <person name="Langford C."/>
            <person name="Yang F."/>
            <person name="Schuster S.C."/>
            <person name="Carter N.P."/>
            <person name="Harrow J."/>
            <person name="Ning Z."/>
            <person name="Herrero J."/>
            <person name="Searle S.M."/>
            <person name="Enright A."/>
            <person name="Geisler R."/>
            <person name="Plasterk R.H."/>
            <person name="Lee C."/>
            <person name="Westerfield M."/>
            <person name="de Jong P.J."/>
            <person name="Zon L.I."/>
            <person name="Postlethwait J.H."/>
            <person name="Nusslein-Volhard C."/>
            <person name="Hubbard T.J."/>
            <person name="Roest Crollius H."/>
            <person name="Rogers J."/>
            <person name="Stemple D.L."/>
        </authorList>
    </citation>
    <scope>NUCLEOTIDE SEQUENCE [LARGE SCALE GENOMIC DNA]</scope>
    <source>
        <strain evidence="3 4">Tuebingen</strain>
    </source>
</reference>
<feature type="chain" id="PRO_5015090482" evidence="2">
    <location>
        <begin position="18"/>
        <end position="281"/>
    </location>
</feature>
<dbReference type="InterPro" id="IPR013783">
    <property type="entry name" value="Ig-like_fold"/>
</dbReference>
<dbReference type="EMBL" id="BX004840">
    <property type="status" value="NOT_ANNOTATED_CDS"/>
    <property type="molecule type" value="Genomic_DNA"/>
</dbReference>
<dbReference type="PaxDb" id="7955-ENSDARP00000113650"/>
<feature type="signal peptide" evidence="2">
    <location>
        <begin position="1"/>
        <end position="17"/>
    </location>
</feature>
<dbReference type="Ensembl" id="ENSDART00000145305.3">
    <property type="protein sequence ID" value="ENSDARP00000113650.2"/>
    <property type="gene ID" value="ENSDARG00000058794.8"/>
</dbReference>
<organism evidence="3">
    <name type="scientific">Danio rerio</name>
    <name type="common">Zebrafish</name>
    <name type="synonym">Brachydanio rerio</name>
    <dbReference type="NCBI Taxonomy" id="7955"/>
    <lineage>
        <taxon>Eukaryota</taxon>
        <taxon>Metazoa</taxon>
        <taxon>Chordata</taxon>
        <taxon>Craniata</taxon>
        <taxon>Vertebrata</taxon>
        <taxon>Euteleostomi</taxon>
        <taxon>Actinopterygii</taxon>
        <taxon>Neopterygii</taxon>
        <taxon>Teleostei</taxon>
        <taxon>Ostariophysi</taxon>
        <taxon>Cypriniformes</taxon>
        <taxon>Danionidae</taxon>
        <taxon>Danioninae</taxon>
        <taxon>Danio</taxon>
    </lineage>
</organism>
<proteinExistence type="predicted"/>
<evidence type="ECO:0000256" key="2">
    <source>
        <dbReference type="SAM" id="SignalP"/>
    </source>
</evidence>
<dbReference type="SMR" id="F1R9F2"/>
<dbReference type="PANTHER" id="PTHR21063:SF4">
    <property type="entry name" value="CD48 ANTIGEN-RELATED"/>
    <property type="match status" value="1"/>
</dbReference>
<dbReference type="GeneID" id="503734"/>
<reference evidence="3" key="1">
    <citation type="submission" date="2011-06" db="UniProtKB">
        <authorList>
            <consortium name="Ensembl"/>
        </authorList>
    </citation>
    <scope>IDENTIFICATION</scope>
    <source>
        <strain evidence="3">Tuebingen</strain>
    </source>
</reference>
<dbReference type="Proteomes" id="UP000000437">
    <property type="component" value="Chromosome 22"/>
</dbReference>
<sequence>MMRCAPVLFLLPVFAIGVPRFDEMTIVSVSKGDSVVLHTNITEIQKYEEIVYRFKKEHVIARIIKDKQIFSTFDNEADGIFKGKLHLNRNGNLIITNIGPNTSGIYELDVKGKYHTLHNSFNVTIRDGENQLSVKMGDSVILESGVELDDDDLVQWRLEDFVIAEINQTAHSYVHDERFRDRLRVDNETGSLIIDNIRNTDCGVYHLDIMGSRHVIFKKIILSVCCNKDLEIDPWRLPFFVVSPLLALTILILVVCCCKRICKQKDQKKFKNRGGEKRQTI</sequence>
<accession>F1R9F2</accession>
<dbReference type="OMA" id="ARKISTY"/>